<dbReference type="GO" id="GO:0003755">
    <property type="term" value="F:peptidyl-prolyl cis-trans isomerase activity"/>
    <property type="evidence" value="ECO:0007669"/>
    <property type="project" value="UniProtKB-KW"/>
</dbReference>
<evidence type="ECO:0000256" key="7">
    <source>
        <dbReference type="ARBA" id="ARBA00022728"/>
    </source>
</evidence>
<comment type="subunit">
    <text evidence="16">Homotetramer.</text>
</comment>
<dbReference type="SUPFAM" id="SSF50978">
    <property type="entry name" value="WD40 repeat-like"/>
    <property type="match status" value="1"/>
</dbReference>
<comment type="subcellular location">
    <subcellularLocation>
        <location evidence="1 16">Nucleus</location>
    </subcellularLocation>
</comment>
<evidence type="ECO:0000313" key="18">
    <source>
        <dbReference type="EMBL" id="CAF9906408.1"/>
    </source>
</evidence>
<keyword evidence="9 16" id="KW-0227">DNA damage</keyword>
<organism evidence="18 19">
    <name type="scientific">Gomphillus americanus</name>
    <dbReference type="NCBI Taxonomy" id="1940652"/>
    <lineage>
        <taxon>Eukaryota</taxon>
        <taxon>Fungi</taxon>
        <taxon>Dikarya</taxon>
        <taxon>Ascomycota</taxon>
        <taxon>Pezizomycotina</taxon>
        <taxon>Lecanoromycetes</taxon>
        <taxon>OSLEUM clade</taxon>
        <taxon>Ostropomycetidae</taxon>
        <taxon>Ostropales</taxon>
        <taxon>Graphidaceae</taxon>
        <taxon>Gomphilloideae</taxon>
        <taxon>Gomphillus</taxon>
    </lineage>
</organism>
<dbReference type="PANTHER" id="PTHR43995">
    <property type="entry name" value="PRE-MRNA-PROCESSING FACTOR 19"/>
    <property type="match status" value="1"/>
</dbReference>
<comment type="caution">
    <text evidence="18">The sequence shown here is derived from an EMBL/GenBank/DDBJ whole genome shotgun (WGS) entry which is preliminary data.</text>
</comment>
<keyword evidence="11" id="KW-0697">Rotamase</keyword>
<evidence type="ECO:0000256" key="6">
    <source>
        <dbReference type="ARBA" id="ARBA00022679"/>
    </source>
</evidence>
<keyword evidence="14 16" id="KW-0539">Nucleus</keyword>
<evidence type="ECO:0000256" key="13">
    <source>
        <dbReference type="ARBA" id="ARBA00023204"/>
    </source>
</evidence>
<evidence type="ECO:0000256" key="11">
    <source>
        <dbReference type="ARBA" id="ARBA00023110"/>
    </source>
</evidence>
<dbReference type="Gene3D" id="2.130.10.10">
    <property type="entry name" value="YVTN repeat-like/Quinoprotein amine dehydrogenase"/>
    <property type="match status" value="1"/>
</dbReference>
<accession>A0A8H3EJC9</accession>
<dbReference type="InterPro" id="IPR024977">
    <property type="entry name" value="Apc4-like_WD40_dom"/>
</dbReference>
<dbReference type="GO" id="GO:0071006">
    <property type="term" value="C:U2-type catalytic step 1 spliceosome"/>
    <property type="evidence" value="ECO:0007669"/>
    <property type="project" value="TreeGrafter"/>
</dbReference>
<keyword evidence="7 16" id="KW-0747">Spliceosome</keyword>
<comment type="pathway">
    <text evidence="2 16">Protein modification; protein ubiquitination.</text>
</comment>
<evidence type="ECO:0000313" key="19">
    <source>
        <dbReference type="Proteomes" id="UP000664169"/>
    </source>
</evidence>
<dbReference type="InterPro" id="IPR001680">
    <property type="entry name" value="WD40_rpt"/>
</dbReference>
<dbReference type="SMART" id="SM00320">
    <property type="entry name" value="WD40"/>
    <property type="match status" value="5"/>
</dbReference>
<evidence type="ECO:0000256" key="3">
    <source>
        <dbReference type="ARBA" id="ARBA00006388"/>
    </source>
</evidence>
<dbReference type="AlphaFoldDB" id="A0A8H3EJC9"/>
<feature type="repeat" description="WD" evidence="15">
    <location>
        <begin position="275"/>
        <end position="316"/>
    </location>
</feature>
<evidence type="ECO:0000256" key="16">
    <source>
        <dbReference type="RuleBase" id="RU367101"/>
    </source>
</evidence>
<dbReference type="Proteomes" id="UP000664169">
    <property type="component" value="Unassembled WGS sequence"/>
</dbReference>
<evidence type="ECO:0000256" key="9">
    <source>
        <dbReference type="ARBA" id="ARBA00022763"/>
    </source>
</evidence>
<evidence type="ECO:0000256" key="1">
    <source>
        <dbReference type="ARBA" id="ARBA00004123"/>
    </source>
</evidence>
<dbReference type="SMART" id="SM00504">
    <property type="entry name" value="Ubox"/>
    <property type="match status" value="1"/>
</dbReference>
<proteinExistence type="inferred from homology"/>
<dbReference type="InterPro" id="IPR036322">
    <property type="entry name" value="WD40_repeat_dom_sf"/>
</dbReference>
<keyword evidence="12 16" id="KW-0508">mRNA splicing</keyword>
<keyword evidence="11" id="KW-0413">Isomerase</keyword>
<dbReference type="GO" id="GO:0061630">
    <property type="term" value="F:ubiquitin protein ligase activity"/>
    <property type="evidence" value="ECO:0007669"/>
    <property type="project" value="UniProtKB-UniRule"/>
</dbReference>
<dbReference type="InterPro" id="IPR013915">
    <property type="entry name" value="Prp19_cc"/>
</dbReference>
<keyword evidence="5 16" id="KW-0507">mRNA processing</keyword>
<dbReference type="GO" id="GO:0000398">
    <property type="term" value="P:mRNA splicing, via spliceosome"/>
    <property type="evidence" value="ECO:0007669"/>
    <property type="project" value="InterPro"/>
</dbReference>
<evidence type="ECO:0000259" key="17">
    <source>
        <dbReference type="PROSITE" id="PS51698"/>
    </source>
</evidence>
<sequence length="476" mass="50934">MLCAISGETPQHPVASTKTGTIYEKALIEKYIAENGRDPITSEQLSVDDLIELKTERVVRPRPPTLTSIPALLSVFQNEWDALALESFNLQQQLQQTRQELSIALYQNDAAVRVIARLTKERDEARETLAKIGVGAAGASNGDSMQVDQQPLSEALIAKIENTQNKLSKTRRKRIVPKGWVNEEQISAFKQSETAVPQLDGASSMILDTSGDIALLGGADNKACLVSISLGKPTYDYSVDDGIVTDVVPLANKVALASSTGNVKAYDNNEVCINITRHTGKATALAAHPSGEILASVGVDTSIILYDLVDGAVITQIFTNSALSTTAFHPDGHLLAAGATDGHIKIYDVKSGTSAAEFDTSAAVTSLEFSENGTWLASVSDGQTNIQIWDLRKMQRIKELEVGSSISGISWDYTGQFLAACGPSGVVVFHYSKASKEWSEPLKSATSALSIRWGLNAQALVTLGPDGIVSKLSESE</sequence>
<dbReference type="InterPro" id="IPR038959">
    <property type="entry name" value="Prp19"/>
</dbReference>
<dbReference type="EC" id="2.3.2.27" evidence="16"/>
<dbReference type="UniPathway" id="UPA00143"/>
<dbReference type="PROSITE" id="PS50082">
    <property type="entry name" value="WD_REPEATS_2"/>
    <property type="match status" value="2"/>
</dbReference>
<evidence type="ECO:0000256" key="4">
    <source>
        <dbReference type="ARBA" id="ARBA00022574"/>
    </source>
</evidence>
<keyword evidence="8" id="KW-0677">Repeat</keyword>
<dbReference type="InterPro" id="IPR003613">
    <property type="entry name" value="Ubox_domain"/>
</dbReference>
<feature type="domain" description="U-box" evidence="17">
    <location>
        <begin position="1"/>
        <end position="70"/>
    </location>
</feature>
<feature type="repeat" description="WD" evidence="15">
    <location>
        <begin position="320"/>
        <end position="357"/>
    </location>
</feature>
<keyword evidence="4 15" id="KW-0853">WD repeat</keyword>
<name>A0A8H3EJC9_9LECA</name>
<dbReference type="Pfam" id="PF00400">
    <property type="entry name" value="WD40"/>
    <property type="match status" value="1"/>
</dbReference>
<gene>
    <name evidence="18" type="ORF">GOMPHAMPRED_004695</name>
</gene>
<evidence type="ECO:0000256" key="5">
    <source>
        <dbReference type="ARBA" id="ARBA00022664"/>
    </source>
</evidence>
<evidence type="ECO:0000256" key="10">
    <source>
        <dbReference type="ARBA" id="ARBA00022786"/>
    </source>
</evidence>
<dbReference type="GO" id="GO:0006281">
    <property type="term" value="P:DNA repair"/>
    <property type="evidence" value="ECO:0007669"/>
    <property type="project" value="UniProtKB-KW"/>
</dbReference>
<dbReference type="FunFam" id="3.30.40.10:FF:000027">
    <property type="entry name" value="Pre-mRNA-processing factor 19, putative"/>
    <property type="match status" value="1"/>
</dbReference>
<reference evidence="18" key="1">
    <citation type="submission" date="2021-03" db="EMBL/GenBank/DDBJ databases">
        <authorList>
            <person name="Tagirdzhanova G."/>
        </authorList>
    </citation>
    <scope>NUCLEOTIDE SEQUENCE</scope>
</reference>
<evidence type="ECO:0000256" key="2">
    <source>
        <dbReference type="ARBA" id="ARBA00004906"/>
    </source>
</evidence>
<dbReference type="Pfam" id="PF12894">
    <property type="entry name" value="ANAPC4_WD40"/>
    <property type="match status" value="1"/>
</dbReference>
<evidence type="ECO:0000256" key="14">
    <source>
        <dbReference type="ARBA" id="ARBA00023242"/>
    </source>
</evidence>
<dbReference type="GO" id="GO:0070534">
    <property type="term" value="P:protein K63-linked ubiquitination"/>
    <property type="evidence" value="ECO:0007669"/>
    <property type="project" value="UniProtKB-UniRule"/>
</dbReference>
<dbReference type="PROSITE" id="PS51698">
    <property type="entry name" value="U_BOX"/>
    <property type="match status" value="1"/>
</dbReference>
<dbReference type="CDD" id="cd16656">
    <property type="entry name" value="RING-Ubox_PRP19"/>
    <property type="match status" value="1"/>
</dbReference>
<dbReference type="GO" id="GO:0000974">
    <property type="term" value="C:Prp19 complex"/>
    <property type="evidence" value="ECO:0007669"/>
    <property type="project" value="UniProtKB-UniRule"/>
</dbReference>
<dbReference type="InterPro" id="IPR013083">
    <property type="entry name" value="Znf_RING/FYVE/PHD"/>
</dbReference>
<evidence type="ECO:0000256" key="8">
    <source>
        <dbReference type="ARBA" id="ARBA00022737"/>
    </source>
</evidence>
<dbReference type="SUPFAM" id="SSF57850">
    <property type="entry name" value="RING/U-box"/>
    <property type="match status" value="1"/>
</dbReference>
<dbReference type="InterPro" id="IPR055340">
    <property type="entry name" value="RING-Ubox_PRP19"/>
</dbReference>
<protein>
    <recommendedName>
        <fullName evidence="16">Pre-mRNA-processing factor 19</fullName>
        <ecNumber evidence="16">2.3.2.27</ecNumber>
    </recommendedName>
</protein>
<keyword evidence="13 16" id="KW-0234">DNA repair</keyword>
<comment type="function">
    <text evidence="16">Ubiquitin-protein ligase which is mainly involved pre-mRNA splicing and DNA repair. Required for pre-mRNA splicing as component of the spliceosome.</text>
</comment>
<dbReference type="InterPro" id="IPR015943">
    <property type="entry name" value="WD40/YVTN_repeat-like_dom_sf"/>
</dbReference>
<keyword evidence="19" id="KW-1185">Reference proteome</keyword>
<dbReference type="EMBL" id="CAJPDQ010000003">
    <property type="protein sequence ID" value="CAF9906408.1"/>
    <property type="molecule type" value="Genomic_DNA"/>
</dbReference>
<comment type="similarity">
    <text evidence="3 16">Belongs to the WD repeat PRP19 family.</text>
</comment>
<dbReference type="Gene3D" id="3.30.40.10">
    <property type="entry name" value="Zinc/RING finger domain, C3HC4 (zinc finger)"/>
    <property type="match status" value="1"/>
</dbReference>
<keyword evidence="6 16" id="KW-0808">Transferase</keyword>
<dbReference type="OrthoDB" id="687049at2759"/>
<dbReference type="Pfam" id="PF08606">
    <property type="entry name" value="Prp19"/>
    <property type="match status" value="1"/>
</dbReference>
<dbReference type="PANTHER" id="PTHR43995:SF1">
    <property type="entry name" value="PRE-MRNA-PROCESSING FACTOR 19"/>
    <property type="match status" value="1"/>
</dbReference>
<keyword evidence="10 16" id="KW-0833">Ubl conjugation pathway</keyword>
<evidence type="ECO:0000256" key="12">
    <source>
        <dbReference type="ARBA" id="ARBA00023187"/>
    </source>
</evidence>
<comment type="catalytic activity">
    <reaction evidence="16">
        <text>S-ubiquitinyl-[E2 ubiquitin-conjugating enzyme]-L-cysteine + [acceptor protein]-L-lysine = [E2 ubiquitin-conjugating enzyme]-L-cysteine + N(6)-ubiquitinyl-[acceptor protein]-L-lysine.</text>
        <dbReference type="EC" id="2.3.2.27"/>
    </reaction>
</comment>
<dbReference type="GO" id="GO:0005737">
    <property type="term" value="C:cytoplasm"/>
    <property type="evidence" value="ECO:0007669"/>
    <property type="project" value="TreeGrafter"/>
</dbReference>
<evidence type="ECO:0000256" key="15">
    <source>
        <dbReference type="PROSITE-ProRule" id="PRU00221"/>
    </source>
</evidence>